<dbReference type="OrthoDB" id="10053061at2759"/>
<accession>A0A1S3IX89</accession>
<evidence type="ECO:0000256" key="6">
    <source>
        <dbReference type="ARBA" id="ARBA00082927"/>
    </source>
</evidence>
<dbReference type="FunCoup" id="A0A1S3IX89">
    <property type="interactions" value="773"/>
</dbReference>
<dbReference type="PANTHER" id="PTHR10658:SF54">
    <property type="entry name" value="CYTOPLASMIC PHOSPHATIDYLINOSITOL TRANSFER PROTEIN 1"/>
    <property type="match status" value="1"/>
</dbReference>
<dbReference type="RefSeq" id="XP_013402820.1">
    <property type="nucleotide sequence ID" value="XM_013547366.1"/>
</dbReference>
<name>A0A1S3IX89_LINAN</name>
<dbReference type="InterPro" id="IPR023393">
    <property type="entry name" value="START-like_dom_sf"/>
</dbReference>
<dbReference type="GO" id="GO:0005737">
    <property type="term" value="C:cytoplasm"/>
    <property type="evidence" value="ECO:0007669"/>
    <property type="project" value="UniProtKB-ARBA"/>
</dbReference>
<gene>
    <name evidence="10" type="primary">LOC106168336</name>
</gene>
<sequence length="275" mass="32261">MLLKEYRVCMPLTVEEYRIGQLYMITKHSHEQSEKGEGVEVVRNEPCEDTNYGTGQYTEKRVYLNSRLPSWVRALIPNIFYITEKAWNFYPYTRTEYTCSFVPRFSIYIETRYENNNGSSENCLGLSQEDLDVREVEHLDIAYDPLPEKYYKEEEDCTKFQSKKTGRGPLMPGWRDTMDPIMCSYKAVKVKCEIWGVQTRMESFMHRIVKDILLAGHRQAFAWIDEWHGMTIDDIREYEDKMHQETNKKVGVSDSSIQNDSTNNTPENGDEGTSI</sequence>
<feature type="compositionally biased region" description="Polar residues" evidence="7">
    <location>
        <begin position="253"/>
        <end position="275"/>
    </location>
</feature>
<protein>
    <recommendedName>
        <fullName evidence="5">Cytoplasmic phosphatidylinositol transfer protein 1</fullName>
    </recommendedName>
    <alternativeName>
        <fullName evidence="6">Retinal degeneration B homolog beta</fullName>
    </alternativeName>
</protein>
<dbReference type="SUPFAM" id="SSF55961">
    <property type="entry name" value="Bet v1-like"/>
    <property type="match status" value="1"/>
</dbReference>
<dbReference type="GO" id="GO:0035091">
    <property type="term" value="F:phosphatidylinositol binding"/>
    <property type="evidence" value="ECO:0007669"/>
    <property type="project" value="TreeGrafter"/>
</dbReference>
<dbReference type="Proteomes" id="UP000085678">
    <property type="component" value="Unplaced"/>
</dbReference>
<dbReference type="FunFam" id="3.30.530.20:FF:000011">
    <property type="entry name" value="cytoplasmic phosphatidylinositol transfer protein 1 isoform X2"/>
    <property type="match status" value="1"/>
</dbReference>
<dbReference type="InParanoid" id="A0A1S3IX89"/>
<dbReference type="InterPro" id="IPR001666">
    <property type="entry name" value="PI_transfer"/>
</dbReference>
<organism evidence="9 10">
    <name type="scientific">Lingula anatina</name>
    <name type="common">Brachiopod</name>
    <name type="synonym">Lingula unguis</name>
    <dbReference type="NCBI Taxonomy" id="7574"/>
    <lineage>
        <taxon>Eukaryota</taxon>
        <taxon>Metazoa</taxon>
        <taxon>Spiralia</taxon>
        <taxon>Lophotrochozoa</taxon>
        <taxon>Brachiopoda</taxon>
        <taxon>Linguliformea</taxon>
        <taxon>Lingulata</taxon>
        <taxon>Lingulida</taxon>
        <taxon>Linguloidea</taxon>
        <taxon>Lingulidae</taxon>
        <taxon>Lingula</taxon>
    </lineage>
</organism>
<dbReference type="PANTHER" id="PTHR10658">
    <property type="entry name" value="PHOSPHATIDYLINOSITOL TRANSFER PROTEIN"/>
    <property type="match status" value="1"/>
</dbReference>
<keyword evidence="2" id="KW-0445">Lipid transport</keyword>
<evidence type="ECO:0000256" key="5">
    <source>
        <dbReference type="ARBA" id="ARBA00068698"/>
    </source>
</evidence>
<evidence type="ECO:0000259" key="8">
    <source>
        <dbReference type="Pfam" id="PF02121"/>
    </source>
</evidence>
<feature type="region of interest" description="Disordered" evidence="7">
    <location>
        <begin position="245"/>
        <end position="275"/>
    </location>
</feature>
<dbReference type="Pfam" id="PF02121">
    <property type="entry name" value="IP_trans"/>
    <property type="match status" value="1"/>
</dbReference>
<dbReference type="PRINTS" id="PR00391">
    <property type="entry name" value="PITRANSFER"/>
</dbReference>
<dbReference type="GO" id="GO:0005634">
    <property type="term" value="C:nucleus"/>
    <property type="evidence" value="ECO:0007669"/>
    <property type="project" value="UniProtKB-ARBA"/>
</dbReference>
<comment type="similarity">
    <text evidence="4">Belongs to the PtdIns transfer protein family. PI transfer class IIB subfamily.</text>
</comment>
<dbReference type="STRING" id="7574.A0A1S3IX89"/>
<dbReference type="OMA" id="VENRPCE"/>
<reference evidence="10" key="1">
    <citation type="submission" date="2025-08" db="UniProtKB">
        <authorList>
            <consortium name="RefSeq"/>
        </authorList>
    </citation>
    <scope>IDENTIFICATION</scope>
    <source>
        <tissue evidence="10">Gonads</tissue>
    </source>
</reference>
<proteinExistence type="inferred from homology"/>
<dbReference type="InterPro" id="IPR055261">
    <property type="entry name" value="PI_transfer_N"/>
</dbReference>
<evidence type="ECO:0000256" key="2">
    <source>
        <dbReference type="ARBA" id="ARBA00023055"/>
    </source>
</evidence>
<evidence type="ECO:0000256" key="4">
    <source>
        <dbReference type="ARBA" id="ARBA00061154"/>
    </source>
</evidence>
<evidence type="ECO:0000313" key="10">
    <source>
        <dbReference type="RefSeq" id="XP_013402820.1"/>
    </source>
</evidence>
<evidence type="ECO:0000256" key="3">
    <source>
        <dbReference type="ARBA" id="ARBA00023121"/>
    </source>
</evidence>
<evidence type="ECO:0000313" key="9">
    <source>
        <dbReference type="Proteomes" id="UP000085678"/>
    </source>
</evidence>
<feature type="domain" description="Phosphatidylinositol transfer protein N-terminal" evidence="8">
    <location>
        <begin position="1"/>
        <end position="243"/>
    </location>
</feature>
<keyword evidence="1" id="KW-0813">Transport</keyword>
<dbReference type="AlphaFoldDB" id="A0A1S3IX89"/>
<evidence type="ECO:0000256" key="7">
    <source>
        <dbReference type="SAM" id="MobiDB-lite"/>
    </source>
</evidence>
<evidence type="ECO:0000256" key="1">
    <source>
        <dbReference type="ARBA" id="ARBA00022448"/>
    </source>
</evidence>
<keyword evidence="9" id="KW-1185">Reference proteome</keyword>
<dbReference type="Gene3D" id="3.30.530.20">
    <property type="match status" value="1"/>
</dbReference>
<dbReference type="KEGG" id="lak:106168336"/>
<keyword evidence="3" id="KW-0446">Lipid-binding</keyword>
<dbReference type="GeneID" id="106168336"/>
<dbReference type="GO" id="GO:0008526">
    <property type="term" value="F:phosphatidylinositol transfer activity"/>
    <property type="evidence" value="ECO:0007669"/>
    <property type="project" value="TreeGrafter"/>
</dbReference>